<protein>
    <recommendedName>
        <fullName evidence="2">PEGA domain-containing protein</fullName>
    </recommendedName>
</protein>
<gene>
    <name evidence="3" type="ORF">A3H55_02945</name>
</gene>
<dbReference type="Proteomes" id="UP000177998">
    <property type="component" value="Unassembled WGS sequence"/>
</dbReference>
<dbReference type="AlphaFoldDB" id="A0A1F6FZZ9"/>
<accession>A0A1F6FZZ9</accession>
<dbReference type="Pfam" id="PF08308">
    <property type="entry name" value="PEGA"/>
    <property type="match status" value="1"/>
</dbReference>
<keyword evidence="1" id="KW-1133">Transmembrane helix</keyword>
<dbReference type="STRING" id="1798564.A3H55_02945"/>
<keyword evidence="1" id="KW-0812">Transmembrane</keyword>
<evidence type="ECO:0000259" key="2">
    <source>
        <dbReference type="Pfam" id="PF08308"/>
    </source>
</evidence>
<feature type="transmembrane region" description="Helical" evidence="1">
    <location>
        <begin position="7"/>
        <end position="28"/>
    </location>
</feature>
<dbReference type="SUPFAM" id="SSF82171">
    <property type="entry name" value="DPP6 N-terminal domain-like"/>
    <property type="match status" value="1"/>
</dbReference>
<proteinExistence type="predicted"/>
<keyword evidence="1" id="KW-0472">Membrane</keyword>
<organism evidence="3 4">
    <name type="scientific">Candidatus Kuenenbacteria bacterium RIFCSPLOWO2_02_FULL_42_16</name>
    <dbReference type="NCBI Taxonomy" id="1798564"/>
    <lineage>
        <taxon>Bacteria</taxon>
        <taxon>Candidatus Kueneniibacteriota</taxon>
    </lineage>
</organism>
<name>A0A1F6FZZ9_9BACT</name>
<evidence type="ECO:0000256" key="1">
    <source>
        <dbReference type="SAM" id="Phobius"/>
    </source>
</evidence>
<evidence type="ECO:0000313" key="3">
    <source>
        <dbReference type="EMBL" id="OGG91459.1"/>
    </source>
</evidence>
<feature type="domain" description="PEGA" evidence="2">
    <location>
        <begin position="44"/>
        <end position="108"/>
    </location>
</feature>
<sequence>MTLTHRRVIYAFFMVIFVILAPVITLRVSGYHYNWKKNNWQKTGMIFLETKPEEVSIYLNNQLIGDKTPIRIKDLSANKYTLRLEKPSFSNWEKEIQVVEGQTTTIQYVRLFKEKSVPKLLSAGEITKAAFNKTKDRAALLKKINADESLLILVDLNNGTELAKKSFRKINVAKMEFVDNGARLAIYATDNLKLISLNNTDLELDLRKELAKDDDEINNLKLAADSSENVYYFKNNRLTEFSWLYKREMSLLPYLPMDYLVFGNKLYFLDDQALNSIILKMVDLGQKKEPEIITFLTANDYQLSNINDQFLTLENKTKKELTIVDLENRDSELIKNVAHHQWSESGTELIFDDNYELWMYRPLEKKDDYLLFTRVSNPITAIEWYPPKSHVVYAENGLIKIMENFESNGLVFQLGEFNNVLKIVINKKGDKIFFTGQVNQVNGLYEIEIQ</sequence>
<evidence type="ECO:0000313" key="4">
    <source>
        <dbReference type="Proteomes" id="UP000177998"/>
    </source>
</evidence>
<dbReference type="InterPro" id="IPR013229">
    <property type="entry name" value="PEGA"/>
</dbReference>
<reference evidence="3 4" key="1">
    <citation type="journal article" date="2016" name="Nat. Commun.">
        <title>Thousands of microbial genomes shed light on interconnected biogeochemical processes in an aquifer system.</title>
        <authorList>
            <person name="Anantharaman K."/>
            <person name="Brown C.T."/>
            <person name="Hug L.A."/>
            <person name="Sharon I."/>
            <person name="Castelle C.J."/>
            <person name="Probst A.J."/>
            <person name="Thomas B.C."/>
            <person name="Singh A."/>
            <person name="Wilkins M.J."/>
            <person name="Karaoz U."/>
            <person name="Brodie E.L."/>
            <person name="Williams K.H."/>
            <person name="Hubbard S.S."/>
            <person name="Banfield J.F."/>
        </authorList>
    </citation>
    <scope>NUCLEOTIDE SEQUENCE [LARGE SCALE GENOMIC DNA]</scope>
</reference>
<comment type="caution">
    <text evidence="3">The sequence shown here is derived from an EMBL/GenBank/DDBJ whole genome shotgun (WGS) entry which is preliminary data.</text>
</comment>
<dbReference type="EMBL" id="MFMZ01000010">
    <property type="protein sequence ID" value="OGG91459.1"/>
    <property type="molecule type" value="Genomic_DNA"/>
</dbReference>